<reference evidence="1 2" key="1">
    <citation type="submission" date="2020-01" db="EMBL/GenBank/DDBJ databases">
        <title>Genome sequencing of strain KACC 21265.</title>
        <authorList>
            <person name="Heo J."/>
            <person name="Kim S.-J."/>
            <person name="Kim J.-S."/>
            <person name="Hong S.-B."/>
            <person name="Kwon S.-W."/>
        </authorList>
    </citation>
    <scope>NUCLEOTIDE SEQUENCE [LARGE SCALE GENOMIC DNA]</scope>
    <source>
        <strain evidence="1 2">KACC 21265</strain>
    </source>
</reference>
<dbReference type="InterPro" id="IPR021558">
    <property type="entry name" value="MazE-like"/>
</dbReference>
<proteinExistence type="predicted"/>
<dbReference type="Proteomes" id="UP000464787">
    <property type="component" value="Chromosome"/>
</dbReference>
<gene>
    <name evidence="1" type="ORF">GT347_10585</name>
</gene>
<sequence>MNHPHSESQDAVARHRESRRAAGLKLKQVWVPDTRSALFAEELERQCRAVGDDGLAFAEAAAQALDGWK</sequence>
<name>A0A857J3A0_9BURK</name>
<dbReference type="AlphaFoldDB" id="A0A857J3A0"/>
<evidence type="ECO:0000313" key="1">
    <source>
        <dbReference type="EMBL" id="QHI98400.1"/>
    </source>
</evidence>
<dbReference type="Pfam" id="PF11455">
    <property type="entry name" value="MazE-like"/>
    <property type="match status" value="1"/>
</dbReference>
<evidence type="ECO:0000313" key="2">
    <source>
        <dbReference type="Proteomes" id="UP000464787"/>
    </source>
</evidence>
<organism evidence="1 2">
    <name type="scientific">Xylophilus rhododendri</name>
    <dbReference type="NCBI Taxonomy" id="2697032"/>
    <lineage>
        <taxon>Bacteria</taxon>
        <taxon>Pseudomonadati</taxon>
        <taxon>Pseudomonadota</taxon>
        <taxon>Betaproteobacteria</taxon>
        <taxon>Burkholderiales</taxon>
        <taxon>Xylophilus</taxon>
    </lineage>
</organism>
<keyword evidence="2" id="KW-1185">Reference proteome</keyword>
<dbReference type="KEGG" id="xyk:GT347_10585"/>
<protein>
    <submittedName>
        <fullName evidence="1">DUF3018 family protein</fullName>
    </submittedName>
</protein>
<dbReference type="RefSeq" id="WP_160551917.1">
    <property type="nucleotide sequence ID" value="NZ_CP047650.1"/>
</dbReference>
<dbReference type="EMBL" id="CP047650">
    <property type="protein sequence ID" value="QHI98400.1"/>
    <property type="molecule type" value="Genomic_DNA"/>
</dbReference>
<accession>A0A857J3A0</accession>